<reference evidence="2 3" key="1">
    <citation type="submission" date="2020-11" db="EMBL/GenBank/DDBJ databases">
        <title>Taxonomic investigation of Rahnella strains.</title>
        <authorList>
            <person name="Lee S.D."/>
        </authorList>
    </citation>
    <scope>NUCLEOTIDE SEQUENCE [LARGE SCALE GENOMIC DNA]</scope>
    <source>
        <strain evidence="2 3">SAP-17</strain>
    </source>
</reference>
<organism evidence="2 3">
    <name type="scientific">Rahnella laticis</name>
    <dbReference type="NCBI Taxonomy" id="2787622"/>
    <lineage>
        <taxon>Bacteria</taxon>
        <taxon>Pseudomonadati</taxon>
        <taxon>Pseudomonadota</taxon>
        <taxon>Gammaproteobacteria</taxon>
        <taxon>Enterobacterales</taxon>
        <taxon>Yersiniaceae</taxon>
        <taxon>Rahnella</taxon>
    </lineage>
</organism>
<dbReference type="Pfam" id="PF03781">
    <property type="entry name" value="FGE-sulfatase"/>
    <property type="match status" value="1"/>
</dbReference>
<name>A0ABS0E2B5_9GAMM</name>
<dbReference type="RefSeq" id="WP_195813456.1">
    <property type="nucleotide sequence ID" value="NZ_JADOBI010000002.1"/>
</dbReference>
<evidence type="ECO:0000313" key="2">
    <source>
        <dbReference type="EMBL" id="MBF7978981.1"/>
    </source>
</evidence>
<dbReference type="InterPro" id="IPR042095">
    <property type="entry name" value="SUMF_sf"/>
</dbReference>
<keyword evidence="3" id="KW-1185">Reference proteome</keyword>
<dbReference type="Gene3D" id="3.90.1580.10">
    <property type="entry name" value="paralog of FGE (formylglycine-generating enzyme)"/>
    <property type="match status" value="1"/>
</dbReference>
<dbReference type="PANTHER" id="PTHR23150">
    <property type="entry name" value="SULFATASE MODIFYING FACTOR 1, 2"/>
    <property type="match status" value="1"/>
</dbReference>
<gene>
    <name evidence="2" type="ORF">IV433_06090</name>
</gene>
<sequence>MKYKFTFLLSVLSIFLVGCDNNQSAENKQQSQKVVKRSLDNMVLVKGGEFLMGDFGPLVGEKIPFSINSDDKTLHKVILDDFMMSKYKVTNEDYNNYVKLAGGEKISISALYRQHSKLLDGNISVNIPWKMAKDYCLWLAKVSGKKIDLPTEAQWEFAARSRGKYLPYATNNGTIIRGLNIPTYEEIDIGSDGLSLPIYPIGKYPPNPLGLYDMGLSGAEWTNDWYSKDYYAHSPVKNPQGPDTGEKKVRRGNIGGDMQYALTMFRQSALPVPVSKGRTYEKNGIPPGYVFRCVVNN</sequence>
<dbReference type="PANTHER" id="PTHR23150:SF19">
    <property type="entry name" value="FORMYLGLYCINE-GENERATING ENZYME"/>
    <property type="match status" value="1"/>
</dbReference>
<dbReference type="InterPro" id="IPR051043">
    <property type="entry name" value="Sulfatase_Mod_Factor_Kinase"/>
</dbReference>
<dbReference type="Proteomes" id="UP000636811">
    <property type="component" value="Unassembled WGS sequence"/>
</dbReference>
<dbReference type="InterPro" id="IPR005532">
    <property type="entry name" value="SUMF_dom"/>
</dbReference>
<protein>
    <submittedName>
        <fullName evidence="2">SUMF1/EgtB/PvdO family nonheme iron enzyme</fullName>
    </submittedName>
</protein>
<dbReference type="InterPro" id="IPR016187">
    <property type="entry name" value="CTDL_fold"/>
</dbReference>
<comment type="caution">
    <text evidence="2">The sequence shown here is derived from an EMBL/GenBank/DDBJ whole genome shotgun (WGS) entry which is preliminary data.</text>
</comment>
<dbReference type="PROSITE" id="PS51257">
    <property type="entry name" value="PROKAR_LIPOPROTEIN"/>
    <property type="match status" value="1"/>
</dbReference>
<evidence type="ECO:0000259" key="1">
    <source>
        <dbReference type="Pfam" id="PF03781"/>
    </source>
</evidence>
<dbReference type="SUPFAM" id="SSF56436">
    <property type="entry name" value="C-type lectin-like"/>
    <property type="match status" value="1"/>
</dbReference>
<dbReference type="EMBL" id="JADOBI010000002">
    <property type="protein sequence ID" value="MBF7978981.1"/>
    <property type="molecule type" value="Genomic_DNA"/>
</dbReference>
<accession>A0ABS0E2B5</accession>
<evidence type="ECO:0000313" key="3">
    <source>
        <dbReference type="Proteomes" id="UP000636811"/>
    </source>
</evidence>
<proteinExistence type="predicted"/>
<feature type="domain" description="Sulfatase-modifying factor enzyme-like" evidence="1">
    <location>
        <begin position="39"/>
        <end position="255"/>
    </location>
</feature>